<proteinExistence type="predicted"/>
<sequence length="179" mass="20869">LNKSKTYIGREHTSAFAEILAVKVALRSVLRWEYFRGEKVILRTDFLSLVDAMRSNRHSGRFYEDYEELKALAHIFPHGVQFEHVFGHEGEYGNEQRLEYSSVKSKYSSYNCKVQALGEKVILRTDFLSLVDAMRSNRHSGRFYEDYEELKALAHIFPHGVQFEHVFGHEGEYGNEQVT</sequence>
<dbReference type="GO" id="GO:0003676">
    <property type="term" value="F:nucleic acid binding"/>
    <property type="evidence" value="ECO:0007669"/>
    <property type="project" value="InterPro"/>
</dbReference>
<name>A0A183E6S4_9BILA</name>
<reference evidence="2" key="1">
    <citation type="submission" date="2016-06" db="UniProtKB">
        <authorList>
            <consortium name="WormBaseParasite"/>
        </authorList>
    </citation>
    <scope>IDENTIFICATION</scope>
</reference>
<dbReference type="InterPro" id="IPR012337">
    <property type="entry name" value="RNaseH-like_sf"/>
</dbReference>
<dbReference type="WBParaSite" id="GPUH_0001668701-mRNA-1">
    <property type="protein sequence ID" value="GPUH_0001668701-mRNA-1"/>
    <property type="gene ID" value="GPUH_0001668701"/>
</dbReference>
<evidence type="ECO:0000259" key="1">
    <source>
        <dbReference type="PROSITE" id="PS50879"/>
    </source>
</evidence>
<feature type="domain" description="RNase H type-1" evidence="1">
    <location>
        <begin position="1"/>
        <end position="106"/>
    </location>
</feature>
<dbReference type="AlphaFoldDB" id="A0A183E6S4"/>
<dbReference type="PROSITE" id="PS50879">
    <property type="entry name" value="RNASE_H_1"/>
    <property type="match status" value="1"/>
</dbReference>
<dbReference type="Gene3D" id="3.30.420.10">
    <property type="entry name" value="Ribonuclease H-like superfamily/Ribonuclease H"/>
    <property type="match status" value="1"/>
</dbReference>
<evidence type="ECO:0000313" key="2">
    <source>
        <dbReference type="WBParaSite" id="GPUH_0001668701-mRNA-1"/>
    </source>
</evidence>
<dbReference type="GO" id="GO:0004523">
    <property type="term" value="F:RNA-DNA hybrid ribonuclease activity"/>
    <property type="evidence" value="ECO:0007669"/>
    <property type="project" value="InterPro"/>
</dbReference>
<dbReference type="InterPro" id="IPR002156">
    <property type="entry name" value="RNaseH_domain"/>
</dbReference>
<accession>A0A183E6S4</accession>
<dbReference type="SUPFAM" id="SSF53098">
    <property type="entry name" value="Ribonuclease H-like"/>
    <property type="match status" value="1"/>
</dbReference>
<dbReference type="InterPro" id="IPR036397">
    <property type="entry name" value="RNaseH_sf"/>
</dbReference>
<organism evidence="2">
    <name type="scientific">Gongylonema pulchrum</name>
    <dbReference type="NCBI Taxonomy" id="637853"/>
    <lineage>
        <taxon>Eukaryota</taxon>
        <taxon>Metazoa</taxon>
        <taxon>Ecdysozoa</taxon>
        <taxon>Nematoda</taxon>
        <taxon>Chromadorea</taxon>
        <taxon>Rhabditida</taxon>
        <taxon>Spirurina</taxon>
        <taxon>Spiruromorpha</taxon>
        <taxon>Spiruroidea</taxon>
        <taxon>Gongylonematidae</taxon>
        <taxon>Gongylonema</taxon>
    </lineage>
</organism>
<protein>
    <submittedName>
        <fullName evidence="2">RNase H domain-containing protein</fullName>
    </submittedName>
</protein>